<dbReference type="PROSITE" id="PS51257">
    <property type="entry name" value="PROKAR_LIPOPROTEIN"/>
    <property type="match status" value="1"/>
</dbReference>
<dbReference type="AlphaFoldDB" id="A0A7W4KB08"/>
<proteinExistence type="predicted"/>
<evidence type="ECO:0000256" key="1">
    <source>
        <dbReference type="SAM" id="SignalP"/>
    </source>
</evidence>
<comment type="caution">
    <text evidence="2">The sequence shown here is derived from an EMBL/GenBank/DDBJ whole genome shotgun (WGS) entry which is preliminary data.</text>
</comment>
<dbReference type="EMBL" id="JABEQK010000001">
    <property type="protein sequence ID" value="MBB2203624.1"/>
    <property type="molecule type" value="Genomic_DNA"/>
</dbReference>
<name>A0A7W4KB08_9PROT</name>
<dbReference type="RefSeq" id="WP_182947253.1">
    <property type="nucleotide sequence ID" value="NZ_JABEQK010000001.1"/>
</dbReference>
<accession>A0A7W4KB08</accession>
<reference evidence="2 3" key="1">
    <citation type="submission" date="2020-04" db="EMBL/GenBank/DDBJ databases">
        <title>Description of novel Gluconacetobacter.</title>
        <authorList>
            <person name="Sombolestani A."/>
        </authorList>
    </citation>
    <scope>NUCLEOTIDE SEQUENCE [LARGE SCALE GENOMIC DNA]</scope>
    <source>
        <strain evidence="2 3">LMG 27800</strain>
    </source>
</reference>
<dbReference type="Proteomes" id="UP000540556">
    <property type="component" value="Unassembled WGS sequence"/>
</dbReference>
<keyword evidence="3" id="KW-1185">Reference proteome</keyword>
<sequence>MRAVIPLLFVASLMLAGCVQRRPGGIIASSDVSVSAATNDHFVRDFAVAAGQPGIVNTWFVLNPDCSASGQVTVRVQDTPAHGTVTIEPGAYYPHYGAGNQRRACNLQPRQGVRAIYHPVPGALGTDRFSMLIVTPLGRSWTSDIHVSIR</sequence>
<gene>
    <name evidence="2" type="ORF">HLH27_01140</name>
</gene>
<evidence type="ECO:0008006" key="4">
    <source>
        <dbReference type="Google" id="ProtNLM"/>
    </source>
</evidence>
<feature type="chain" id="PRO_5030938157" description="Lipoprotein" evidence="1">
    <location>
        <begin position="17"/>
        <end position="150"/>
    </location>
</feature>
<evidence type="ECO:0000313" key="3">
    <source>
        <dbReference type="Proteomes" id="UP000540556"/>
    </source>
</evidence>
<keyword evidence="1" id="KW-0732">Signal</keyword>
<feature type="signal peptide" evidence="1">
    <location>
        <begin position="1"/>
        <end position="16"/>
    </location>
</feature>
<protein>
    <recommendedName>
        <fullName evidence="4">Lipoprotein</fullName>
    </recommendedName>
</protein>
<organism evidence="2 3">
    <name type="scientific">Gluconacetobacter takamatsuzukensis</name>
    <dbReference type="NCBI Taxonomy" id="1286190"/>
    <lineage>
        <taxon>Bacteria</taxon>
        <taxon>Pseudomonadati</taxon>
        <taxon>Pseudomonadota</taxon>
        <taxon>Alphaproteobacteria</taxon>
        <taxon>Acetobacterales</taxon>
        <taxon>Acetobacteraceae</taxon>
        <taxon>Gluconacetobacter</taxon>
    </lineage>
</organism>
<evidence type="ECO:0000313" key="2">
    <source>
        <dbReference type="EMBL" id="MBB2203624.1"/>
    </source>
</evidence>